<sequence>MSIQNDQDLLQRLQKEINQLLDQEELKDLDTFPTEEEIDILIAVEQGRAFQVVLDRDPLPSVPIIVLQSSTVQDIKRMIRHQLEKMEKTDKTGRKRKISWKYIWRSHCLMFDNARLLNNNAIVSQLGIKQNSILRFSRLAHEKGHHRKAWCHG</sequence>
<keyword evidence="1" id="KW-0175">Coiled coil</keyword>
<keyword evidence="4" id="KW-1185">Reference proteome</keyword>
<dbReference type="Pfam" id="PF18036">
    <property type="entry name" value="Ubiquitin_4"/>
    <property type="match status" value="1"/>
</dbReference>
<evidence type="ECO:0000259" key="2">
    <source>
        <dbReference type="Pfam" id="PF18036"/>
    </source>
</evidence>
<accession>A0ABP9YTI7</accession>
<gene>
    <name evidence="3" type="ORF">MFLAVUS_003584</name>
</gene>
<comment type="caution">
    <text evidence="3">The sequence shown here is derived from an EMBL/GenBank/DDBJ whole genome shotgun (WGS) entry which is preliminary data.</text>
</comment>
<dbReference type="InterPro" id="IPR039690">
    <property type="entry name" value="SNRNP25"/>
</dbReference>
<name>A0ABP9YTI7_9FUNG</name>
<organism evidence="3 4">
    <name type="scientific">Mucor flavus</name>
    <dbReference type="NCBI Taxonomy" id="439312"/>
    <lineage>
        <taxon>Eukaryota</taxon>
        <taxon>Fungi</taxon>
        <taxon>Fungi incertae sedis</taxon>
        <taxon>Mucoromycota</taxon>
        <taxon>Mucoromycotina</taxon>
        <taxon>Mucoromycetes</taxon>
        <taxon>Mucorales</taxon>
        <taxon>Mucorineae</taxon>
        <taxon>Mucoraceae</taxon>
        <taxon>Mucor</taxon>
    </lineage>
</organism>
<dbReference type="Proteomes" id="UP001473302">
    <property type="component" value="Unassembled WGS sequence"/>
</dbReference>
<evidence type="ECO:0000256" key="1">
    <source>
        <dbReference type="SAM" id="Coils"/>
    </source>
</evidence>
<dbReference type="SUPFAM" id="SSF54236">
    <property type="entry name" value="Ubiquitin-like"/>
    <property type="match status" value="1"/>
</dbReference>
<feature type="domain" description="SNRNP25 ubiquitin-like" evidence="2">
    <location>
        <begin position="51"/>
        <end position="138"/>
    </location>
</feature>
<dbReference type="Gene3D" id="3.10.20.90">
    <property type="entry name" value="Phosphatidylinositol 3-kinase Catalytic Subunit, Chain A, domain 1"/>
    <property type="match status" value="1"/>
</dbReference>
<dbReference type="PANTHER" id="PTHR14942">
    <property type="entry name" value="U11/U12 SMALL NUCLEAR RIBONUCLEOPROTEIN 25 KDA PROTEIN"/>
    <property type="match status" value="1"/>
</dbReference>
<dbReference type="InterPro" id="IPR040610">
    <property type="entry name" value="SNRNP25_ubiquitin"/>
</dbReference>
<proteinExistence type="predicted"/>
<feature type="coiled-coil region" evidence="1">
    <location>
        <begin position="3"/>
        <end position="30"/>
    </location>
</feature>
<reference evidence="3 4" key="1">
    <citation type="submission" date="2024-04" db="EMBL/GenBank/DDBJ databases">
        <title>genome sequences of Mucor flavus KT1a and Helicostylum pulchrum KT1b strains isolated from the surface of a dry-aged beef.</title>
        <authorList>
            <person name="Toyotome T."/>
            <person name="Hosono M."/>
            <person name="Torimaru M."/>
            <person name="Fukuda K."/>
            <person name="Mikami N."/>
        </authorList>
    </citation>
    <scope>NUCLEOTIDE SEQUENCE [LARGE SCALE GENOMIC DNA]</scope>
    <source>
        <strain evidence="3 4">KT1a</strain>
    </source>
</reference>
<evidence type="ECO:0000313" key="3">
    <source>
        <dbReference type="EMBL" id="GAA5810165.1"/>
    </source>
</evidence>
<dbReference type="EMBL" id="BAABUK010000006">
    <property type="protein sequence ID" value="GAA5810165.1"/>
    <property type="molecule type" value="Genomic_DNA"/>
</dbReference>
<protein>
    <recommendedName>
        <fullName evidence="2">SNRNP25 ubiquitin-like domain-containing protein</fullName>
    </recommendedName>
</protein>
<evidence type="ECO:0000313" key="4">
    <source>
        <dbReference type="Proteomes" id="UP001473302"/>
    </source>
</evidence>
<dbReference type="CDD" id="cd17058">
    <property type="entry name" value="Ubl_SNRNP25"/>
    <property type="match status" value="1"/>
</dbReference>
<dbReference type="InterPro" id="IPR029071">
    <property type="entry name" value="Ubiquitin-like_domsf"/>
</dbReference>
<dbReference type="PANTHER" id="PTHR14942:SF0">
    <property type="entry name" value="U11_U12 SMALL NUCLEAR RIBONUCLEOPROTEIN 25 KDA PROTEIN"/>
    <property type="match status" value="1"/>
</dbReference>